<dbReference type="InterPro" id="IPR022674">
    <property type="entry name" value="G6P_DH_NAD-bd"/>
</dbReference>
<comment type="caution">
    <text evidence="10">The sequence shown here is derived from an EMBL/GenBank/DDBJ whole genome shotgun (WGS) entry which is preliminary data.</text>
</comment>
<reference evidence="10" key="2">
    <citation type="submission" date="2020-09" db="EMBL/GenBank/DDBJ databases">
        <authorList>
            <person name="Sun Q."/>
            <person name="Ohkuma M."/>
        </authorList>
    </citation>
    <scope>NUCLEOTIDE SEQUENCE</scope>
    <source>
        <strain evidence="10">JCM 13919</strain>
    </source>
</reference>
<feature type="binding site" evidence="7">
    <location>
        <position position="177"/>
    </location>
    <ligand>
        <name>substrate</name>
    </ligand>
</feature>
<evidence type="ECO:0000256" key="7">
    <source>
        <dbReference type="HAMAP-Rule" id="MF_00966"/>
    </source>
</evidence>
<dbReference type="Gene3D" id="3.40.50.720">
    <property type="entry name" value="NAD(P)-binding Rossmann-like Domain"/>
    <property type="match status" value="1"/>
</dbReference>
<organism evidence="10 11">
    <name type="scientific">Legionella impletisoli</name>
    <dbReference type="NCBI Taxonomy" id="343510"/>
    <lineage>
        <taxon>Bacteria</taxon>
        <taxon>Pseudomonadati</taxon>
        <taxon>Pseudomonadota</taxon>
        <taxon>Gammaproteobacteria</taxon>
        <taxon>Legionellales</taxon>
        <taxon>Legionellaceae</taxon>
        <taxon>Legionella</taxon>
    </lineage>
</organism>
<evidence type="ECO:0000256" key="6">
    <source>
        <dbReference type="ARBA" id="ARBA00023277"/>
    </source>
</evidence>
<evidence type="ECO:0000256" key="5">
    <source>
        <dbReference type="ARBA" id="ARBA00023002"/>
    </source>
</evidence>
<evidence type="ECO:0000256" key="1">
    <source>
        <dbReference type="ARBA" id="ARBA00004937"/>
    </source>
</evidence>
<evidence type="ECO:0000259" key="9">
    <source>
        <dbReference type="Pfam" id="PF02781"/>
    </source>
</evidence>
<dbReference type="PIRSF" id="PIRSF000110">
    <property type="entry name" value="G6PD"/>
    <property type="match status" value="1"/>
</dbReference>
<dbReference type="OrthoDB" id="9802739at2"/>
<accession>A0A917JL64</accession>
<dbReference type="InterPro" id="IPR019796">
    <property type="entry name" value="G6P_DH_AS"/>
</dbReference>
<comment type="caution">
    <text evidence="7">Lacks conserved residue(s) required for the propagation of feature annotation.</text>
</comment>
<evidence type="ECO:0000256" key="2">
    <source>
        <dbReference type="ARBA" id="ARBA00009975"/>
    </source>
</evidence>
<feature type="binding site" evidence="7">
    <location>
        <position position="339"/>
    </location>
    <ligand>
        <name>substrate</name>
    </ligand>
</feature>
<dbReference type="Pfam" id="PF02781">
    <property type="entry name" value="G6PD_C"/>
    <property type="match status" value="1"/>
</dbReference>
<comment type="function">
    <text evidence="7">Catalyzes the oxidation of glucose 6-phosphate to 6-phosphogluconolactone.</text>
</comment>
<reference evidence="10" key="1">
    <citation type="journal article" date="2014" name="Int. J. Syst. Evol. Microbiol.">
        <title>Complete genome sequence of Corynebacterium casei LMG S-19264T (=DSM 44701T), isolated from a smear-ripened cheese.</title>
        <authorList>
            <consortium name="US DOE Joint Genome Institute (JGI-PGF)"/>
            <person name="Walter F."/>
            <person name="Albersmeier A."/>
            <person name="Kalinowski J."/>
            <person name="Ruckert C."/>
        </authorList>
    </citation>
    <scope>NUCLEOTIDE SEQUENCE</scope>
    <source>
        <strain evidence="10">JCM 13919</strain>
    </source>
</reference>
<keyword evidence="11" id="KW-1185">Reference proteome</keyword>
<dbReference type="NCBIfam" id="TIGR00871">
    <property type="entry name" value="zwf"/>
    <property type="match status" value="1"/>
</dbReference>
<feature type="binding site" evidence="7">
    <location>
        <position position="215"/>
    </location>
    <ligand>
        <name>substrate</name>
    </ligand>
</feature>
<dbReference type="PANTHER" id="PTHR23429:SF0">
    <property type="entry name" value="GLUCOSE-6-PHOSPHATE 1-DEHYDROGENASE"/>
    <property type="match status" value="1"/>
</dbReference>
<dbReference type="AlphaFoldDB" id="A0A917JL64"/>
<dbReference type="InterPro" id="IPR022675">
    <property type="entry name" value="G6P_DH_C"/>
</dbReference>
<feature type="domain" description="Glucose-6-phosphate dehydrogenase NAD-binding" evidence="8">
    <location>
        <begin position="13"/>
        <end position="186"/>
    </location>
</feature>
<dbReference type="GO" id="GO:0005829">
    <property type="term" value="C:cytosol"/>
    <property type="evidence" value="ECO:0007669"/>
    <property type="project" value="TreeGrafter"/>
</dbReference>
<feature type="binding site" evidence="7">
    <location>
        <begin position="92"/>
        <end position="93"/>
    </location>
    <ligand>
        <name>NADP(+)</name>
        <dbReference type="ChEBI" id="CHEBI:58349"/>
    </ligand>
</feature>
<comment type="catalytic activity">
    <reaction evidence="7">
        <text>D-glucose 6-phosphate + NADP(+) = 6-phospho-D-glucono-1,5-lactone + NADPH + H(+)</text>
        <dbReference type="Rhea" id="RHEA:15841"/>
        <dbReference type="ChEBI" id="CHEBI:15378"/>
        <dbReference type="ChEBI" id="CHEBI:57783"/>
        <dbReference type="ChEBI" id="CHEBI:57955"/>
        <dbReference type="ChEBI" id="CHEBI:58349"/>
        <dbReference type="ChEBI" id="CHEBI:61548"/>
        <dbReference type="EC" id="1.1.1.49"/>
    </reaction>
</comment>
<gene>
    <name evidence="7 10" type="primary">zwf</name>
    <name evidence="10" type="ORF">GCM10007966_00290</name>
</gene>
<feature type="active site" description="Proton acceptor" evidence="7">
    <location>
        <position position="239"/>
    </location>
</feature>
<dbReference type="Pfam" id="PF00479">
    <property type="entry name" value="G6PD_N"/>
    <property type="match status" value="1"/>
</dbReference>
<feature type="binding site" evidence="7">
    <location>
        <position position="344"/>
    </location>
    <ligand>
        <name>substrate</name>
    </ligand>
</feature>
<name>A0A917JL64_9GAMM</name>
<dbReference type="SUPFAM" id="SSF51735">
    <property type="entry name" value="NAD(P)-binding Rossmann-fold domains"/>
    <property type="match status" value="1"/>
</dbReference>
<evidence type="ECO:0000256" key="4">
    <source>
        <dbReference type="ARBA" id="ARBA00022857"/>
    </source>
</evidence>
<dbReference type="HAMAP" id="MF_00966">
    <property type="entry name" value="G6PD"/>
    <property type="match status" value="1"/>
</dbReference>
<dbReference type="EMBL" id="BMOB01000001">
    <property type="protein sequence ID" value="GGI75440.1"/>
    <property type="molecule type" value="Genomic_DNA"/>
</dbReference>
<proteinExistence type="inferred from homology"/>
<dbReference type="GO" id="GO:0050661">
    <property type="term" value="F:NADP binding"/>
    <property type="evidence" value="ECO:0007669"/>
    <property type="project" value="UniProtKB-UniRule"/>
</dbReference>
<dbReference type="FunFam" id="3.30.360.10:FF:000011">
    <property type="entry name" value="Glucose-6-phosphate 1-dehydrogenase"/>
    <property type="match status" value="1"/>
</dbReference>
<keyword evidence="5 7" id="KW-0560">Oxidoreductase</keyword>
<evidence type="ECO:0000313" key="11">
    <source>
        <dbReference type="Proteomes" id="UP000630149"/>
    </source>
</evidence>
<dbReference type="InterPro" id="IPR036291">
    <property type="entry name" value="NAD(P)-bd_dom_sf"/>
</dbReference>
<dbReference type="PROSITE" id="PS00069">
    <property type="entry name" value="G6P_DEHYDROGENASE"/>
    <property type="match status" value="1"/>
</dbReference>
<dbReference type="SUPFAM" id="SSF55347">
    <property type="entry name" value="Glyceraldehyde-3-phosphate dehydrogenase-like, C-terminal domain"/>
    <property type="match status" value="1"/>
</dbReference>
<keyword evidence="4 7" id="KW-0521">NADP</keyword>
<feature type="binding site" evidence="7">
    <location>
        <position position="50"/>
    </location>
    <ligand>
        <name>NADP(+)</name>
        <dbReference type="ChEBI" id="CHEBI:58349"/>
    </ligand>
</feature>
<keyword evidence="3 7" id="KW-0313">Glucose metabolism</keyword>
<comment type="pathway">
    <text evidence="1 7">Carbohydrate degradation; pentose phosphate pathway; D-ribulose 5-phosphate from D-glucose 6-phosphate (oxidative stage): step 1/3.</text>
</comment>
<evidence type="ECO:0000259" key="8">
    <source>
        <dbReference type="Pfam" id="PF00479"/>
    </source>
</evidence>
<feature type="binding site" evidence="7">
    <location>
        <position position="147"/>
    </location>
    <ligand>
        <name>NADP(+)</name>
        <dbReference type="ChEBI" id="CHEBI:58349"/>
    </ligand>
</feature>
<dbReference type="GO" id="GO:0004345">
    <property type="term" value="F:glucose-6-phosphate dehydrogenase activity"/>
    <property type="evidence" value="ECO:0007669"/>
    <property type="project" value="UniProtKB-UniRule"/>
</dbReference>
<dbReference type="Gene3D" id="3.30.360.10">
    <property type="entry name" value="Dihydrodipicolinate Reductase, domain 2"/>
    <property type="match status" value="1"/>
</dbReference>
<feature type="binding site" evidence="7">
    <location>
        <position position="234"/>
    </location>
    <ligand>
        <name>substrate</name>
    </ligand>
</feature>
<dbReference type="PANTHER" id="PTHR23429">
    <property type="entry name" value="GLUCOSE-6-PHOSPHATE 1-DEHYDROGENASE G6PD"/>
    <property type="match status" value="1"/>
</dbReference>
<dbReference type="EC" id="1.1.1.49" evidence="7"/>
<dbReference type="Proteomes" id="UP000630149">
    <property type="component" value="Unassembled WGS sequence"/>
</dbReference>
<comment type="similarity">
    <text evidence="2 7">Belongs to the glucose-6-phosphate dehydrogenase family.</text>
</comment>
<dbReference type="InterPro" id="IPR001282">
    <property type="entry name" value="G6P_DH"/>
</dbReference>
<protein>
    <recommendedName>
        <fullName evidence="7">Glucose-6-phosphate 1-dehydrogenase</fullName>
        <shortName evidence="7">G6PD</shortName>
        <ecNumber evidence="7">1.1.1.49</ecNumber>
    </recommendedName>
</protein>
<keyword evidence="6 7" id="KW-0119">Carbohydrate metabolism</keyword>
<dbReference type="NCBIfam" id="NF009492">
    <property type="entry name" value="PRK12853.1-3"/>
    <property type="match status" value="1"/>
</dbReference>
<dbReference type="RefSeq" id="WP_131775283.1">
    <property type="nucleotide sequence ID" value="NZ_BMOB01000001.1"/>
</dbReference>
<feature type="domain" description="Glucose-6-phosphate dehydrogenase C-terminal" evidence="9">
    <location>
        <begin position="188"/>
        <end position="487"/>
    </location>
</feature>
<sequence length="489" mass="55714">MSPTSKENACDLILFGAKGDLASRKLLPALYQLQKANLLPRDGKVIAVARDELGLEGYCKLVENNLRKFLKEPFEDAVWQQLKPRIEYLSIDLSRPDDYAKLMTLTEPNQRLTVSYFATPPSLYGPICQGLAEVGLANPSCRVVMEKPIGKDLVSSEQINNEVARYFDENQIYRIDHYLGKETVLNLLALRFANTIFASNWDRTMIDHVQITVAEEVGVEGRWSYYDDAGQMRDMVQNHLLQILSLIAMEPPASLDAESIRDEKLKVLKALRPIDYTNVKEKTVRGQYVSGFTGGHSVPGYLEEEGARANSQTETFVALKVDIDNWRWAGVPFYLRTGKRMPKKLSEVVISFKSQPLNIFHKTINELPANKLIIRLQPDEGVEVQIMNKIPGLGKNMRLQQTKLDLSFDETFKSQRITDAYERLLLEAMLGNQYLFVRRDEVEYAWKWVDGIIDAWHSHSEAPKPYQAGTWGPVAAISLLARDDRNWDE</sequence>
<dbReference type="PRINTS" id="PR00079">
    <property type="entry name" value="G6PDHDRGNASE"/>
</dbReference>
<evidence type="ECO:0000313" key="10">
    <source>
        <dbReference type="EMBL" id="GGI75440.1"/>
    </source>
</evidence>
<evidence type="ECO:0000256" key="3">
    <source>
        <dbReference type="ARBA" id="ARBA00022526"/>
    </source>
</evidence>
<dbReference type="GO" id="GO:0006006">
    <property type="term" value="P:glucose metabolic process"/>
    <property type="evidence" value="ECO:0007669"/>
    <property type="project" value="UniProtKB-KW"/>
</dbReference>
<feature type="binding site" evidence="7">
    <location>
        <position position="181"/>
    </location>
    <ligand>
        <name>substrate</name>
    </ligand>
</feature>
<dbReference type="GO" id="GO:0009051">
    <property type="term" value="P:pentose-phosphate shunt, oxidative branch"/>
    <property type="evidence" value="ECO:0007669"/>
    <property type="project" value="TreeGrafter"/>
</dbReference>